<organism evidence="3">
    <name type="scientific">Soboliphyme baturini</name>
    <dbReference type="NCBI Taxonomy" id="241478"/>
    <lineage>
        <taxon>Eukaryota</taxon>
        <taxon>Metazoa</taxon>
        <taxon>Ecdysozoa</taxon>
        <taxon>Nematoda</taxon>
        <taxon>Enoplea</taxon>
        <taxon>Dorylaimia</taxon>
        <taxon>Dioctophymatida</taxon>
        <taxon>Dioctophymatoidea</taxon>
        <taxon>Soboliphymatidae</taxon>
        <taxon>Soboliphyme</taxon>
    </lineage>
</organism>
<reference evidence="1 2" key="2">
    <citation type="submission" date="2018-11" db="EMBL/GenBank/DDBJ databases">
        <authorList>
            <consortium name="Pathogen Informatics"/>
        </authorList>
    </citation>
    <scope>NUCLEOTIDE SEQUENCE [LARGE SCALE GENOMIC DNA]</scope>
</reference>
<dbReference type="AlphaFoldDB" id="A0A183ISW1"/>
<reference evidence="3" key="1">
    <citation type="submission" date="2016-06" db="UniProtKB">
        <authorList>
            <consortium name="WormBaseParasite"/>
        </authorList>
    </citation>
    <scope>IDENTIFICATION</scope>
</reference>
<sequence>MFANGPSATPYQLRREQEEKVIHDTDDFDDVDQAFTRDRLRSALSCPPTISPSFGETGRDFLIRGDAEEFPAKPSAMSSSPIAFEQWIDFKSEAITFRETTAGIISLLQHCMEMIQQHDELWKKKLDRETEKRKRYEESYRHLAAELYKLQTQKSIVVYGGPDYEVCMFYFCPLLAHLTIFHYLFKFNVR</sequence>
<dbReference type="Proteomes" id="UP000270296">
    <property type="component" value="Unassembled WGS sequence"/>
</dbReference>
<evidence type="ECO:0000313" key="3">
    <source>
        <dbReference type="WBParaSite" id="SBAD_0000696901-mRNA-1"/>
    </source>
</evidence>
<proteinExistence type="predicted"/>
<dbReference type="OrthoDB" id="2344588at2759"/>
<name>A0A183ISW1_9BILA</name>
<gene>
    <name evidence="1" type="ORF">SBAD_LOCUS6708</name>
</gene>
<evidence type="ECO:0000313" key="1">
    <source>
        <dbReference type="EMBL" id="VDP10629.1"/>
    </source>
</evidence>
<accession>A0A183ISW1</accession>
<dbReference type="EMBL" id="UZAM01009979">
    <property type="protein sequence ID" value="VDP10629.1"/>
    <property type="molecule type" value="Genomic_DNA"/>
</dbReference>
<keyword evidence="2" id="KW-1185">Reference proteome</keyword>
<evidence type="ECO:0000313" key="2">
    <source>
        <dbReference type="Proteomes" id="UP000270296"/>
    </source>
</evidence>
<protein>
    <submittedName>
        <fullName evidence="3">Striatin domain-containing protein</fullName>
    </submittedName>
</protein>
<dbReference type="WBParaSite" id="SBAD_0000696901-mRNA-1">
    <property type="protein sequence ID" value="SBAD_0000696901-mRNA-1"/>
    <property type="gene ID" value="SBAD_0000696901"/>
</dbReference>